<dbReference type="PANTHER" id="PTHR43085">
    <property type="entry name" value="HEXOKINASE FAMILY MEMBER"/>
    <property type="match status" value="1"/>
</dbReference>
<comment type="caution">
    <text evidence="7">The sequence shown here is derived from an EMBL/GenBank/DDBJ whole genome shotgun (WGS) entry which is preliminary data.</text>
</comment>
<dbReference type="GO" id="GO:0005524">
    <property type="term" value="F:ATP binding"/>
    <property type="evidence" value="ECO:0007669"/>
    <property type="project" value="UniProtKB-KW"/>
</dbReference>
<evidence type="ECO:0000259" key="6">
    <source>
        <dbReference type="Pfam" id="PF00294"/>
    </source>
</evidence>
<name>A0A0M2ZS27_9MYCO</name>
<dbReference type="OrthoDB" id="9795789at2"/>
<proteinExistence type="inferred from homology"/>
<dbReference type="InterPro" id="IPR011611">
    <property type="entry name" value="PfkB_dom"/>
</dbReference>
<comment type="similarity">
    <text evidence="1">Belongs to the carbohydrate kinase PfkB family.</text>
</comment>
<gene>
    <name evidence="7" type="ORF">BST23_01375</name>
</gene>
<dbReference type="PROSITE" id="PS00583">
    <property type="entry name" value="PFKB_KINASES_1"/>
    <property type="match status" value="1"/>
</dbReference>
<evidence type="ECO:0000256" key="5">
    <source>
        <dbReference type="ARBA" id="ARBA00022840"/>
    </source>
</evidence>
<protein>
    <submittedName>
        <fullName evidence="7">Carbohydrate kinase</fullName>
    </submittedName>
</protein>
<evidence type="ECO:0000313" key="8">
    <source>
        <dbReference type="Proteomes" id="UP000192772"/>
    </source>
</evidence>
<evidence type="ECO:0000313" key="7">
    <source>
        <dbReference type="EMBL" id="ORA69331.1"/>
    </source>
</evidence>
<dbReference type="RefSeq" id="WP_046749944.1">
    <property type="nucleotide sequence ID" value="NZ_LBNO01000001.1"/>
</dbReference>
<reference evidence="7 8" key="1">
    <citation type="submission" date="2017-02" db="EMBL/GenBank/DDBJ databases">
        <title>The new phylogeny of genus Mycobacterium.</title>
        <authorList>
            <person name="Tortoli E."/>
            <person name="Trovato A."/>
            <person name="Cirillo D.M."/>
        </authorList>
    </citation>
    <scope>NUCLEOTIDE SEQUENCE [LARGE SCALE GENOMIC DNA]</scope>
    <source>
        <strain evidence="7 8">FI-09383</strain>
    </source>
</reference>
<feature type="domain" description="Carbohydrate kinase PfkB" evidence="6">
    <location>
        <begin position="10"/>
        <end position="302"/>
    </location>
</feature>
<sequence length="317" mass="33114">MTEPGSPQRALVIGEALIDIVAREGRVTGEYVGGSPLNVAVGLARLGRGVDFLTHIGDDPRGQRIADHVKQSGVQLVSGSMTAQRTPTALATLDADGSAQYEFDIEWRLTGTPEVAPPLVAHTGSIGAVLEPGCRAVAALLDTYHPAATVTFDPNVRAVLIEDDGAARGRIDRLVERSDVVKASDEDMRWIDPNRAPEQIAQTWLDLGPSIVAVTMGDRGAFALCAAGMVRVPALQVEVVDTVGAGDAFMSGLIDALWSLGLLGAQRRRDLAGITTEALTGVVQTAALSSALTVARAGADLPDRDTRDAALQSAILG</sequence>
<dbReference type="CDD" id="cd01167">
    <property type="entry name" value="bac_FRK"/>
    <property type="match status" value="1"/>
</dbReference>
<dbReference type="InterPro" id="IPR050306">
    <property type="entry name" value="PfkB_Carbo_kinase"/>
</dbReference>
<dbReference type="Gene3D" id="3.40.1190.20">
    <property type="match status" value="1"/>
</dbReference>
<dbReference type="PROSITE" id="PS00584">
    <property type="entry name" value="PFKB_KINASES_2"/>
    <property type="match status" value="1"/>
</dbReference>
<keyword evidence="5" id="KW-0067">ATP-binding</keyword>
<evidence type="ECO:0000256" key="1">
    <source>
        <dbReference type="ARBA" id="ARBA00010688"/>
    </source>
</evidence>
<evidence type="ECO:0000256" key="2">
    <source>
        <dbReference type="ARBA" id="ARBA00022679"/>
    </source>
</evidence>
<accession>A0A0M2ZS27</accession>
<keyword evidence="4 7" id="KW-0418">Kinase</keyword>
<dbReference type="AlphaFoldDB" id="A0A0M2ZS27"/>
<keyword evidence="3" id="KW-0547">Nucleotide-binding</keyword>
<dbReference type="Pfam" id="PF00294">
    <property type="entry name" value="PfkB"/>
    <property type="match status" value="1"/>
</dbReference>
<dbReference type="SUPFAM" id="SSF53613">
    <property type="entry name" value="Ribokinase-like"/>
    <property type="match status" value="1"/>
</dbReference>
<organism evidence="7 8">
    <name type="scientific">Mycolicibacterium elephantis</name>
    <dbReference type="NCBI Taxonomy" id="81858"/>
    <lineage>
        <taxon>Bacteria</taxon>
        <taxon>Bacillati</taxon>
        <taxon>Actinomycetota</taxon>
        <taxon>Actinomycetes</taxon>
        <taxon>Mycobacteriales</taxon>
        <taxon>Mycobacteriaceae</taxon>
        <taxon>Mycolicibacterium</taxon>
    </lineage>
</organism>
<keyword evidence="2" id="KW-0808">Transferase</keyword>
<dbReference type="GO" id="GO:0016301">
    <property type="term" value="F:kinase activity"/>
    <property type="evidence" value="ECO:0007669"/>
    <property type="project" value="UniProtKB-KW"/>
</dbReference>
<dbReference type="EMBL" id="MVHP01000001">
    <property type="protein sequence ID" value="ORA69331.1"/>
    <property type="molecule type" value="Genomic_DNA"/>
</dbReference>
<dbReference type="STRING" id="81858.BST23_01375"/>
<evidence type="ECO:0000256" key="4">
    <source>
        <dbReference type="ARBA" id="ARBA00022777"/>
    </source>
</evidence>
<evidence type="ECO:0000256" key="3">
    <source>
        <dbReference type="ARBA" id="ARBA00022741"/>
    </source>
</evidence>
<dbReference type="Proteomes" id="UP000192772">
    <property type="component" value="Unassembled WGS sequence"/>
</dbReference>
<dbReference type="InterPro" id="IPR002173">
    <property type="entry name" value="Carboh/pur_kinase_PfkB_CS"/>
</dbReference>
<dbReference type="PANTHER" id="PTHR43085:SF1">
    <property type="entry name" value="PSEUDOURIDINE KINASE-RELATED"/>
    <property type="match status" value="1"/>
</dbReference>
<dbReference type="InterPro" id="IPR029056">
    <property type="entry name" value="Ribokinase-like"/>
</dbReference>